<reference evidence="2" key="1">
    <citation type="submission" date="2020-06" db="EMBL/GenBank/DDBJ databases">
        <title>Analysis procedures for assessing recovery of high quality, complete, closed genomes from Nanopore long read metagenome sequencing.</title>
        <authorList>
            <person name="Bessarab I."/>
            <person name="Arumugam K."/>
            <person name="Haryono M."/>
            <person name="Liu X."/>
            <person name="Roy S."/>
            <person name="Zuniga-Montanez R.E."/>
            <person name="Qiu G."/>
            <person name="Drautz-Moses D.I."/>
            <person name="Law Y.Y."/>
            <person name="Wuertz S."/>
            <person name="Lauro F.M."/>
            <person name="Huson D.H."/>
            <person name="Williams R.B."/>
        </authorList>
    </citation>
    <scope>NUCLEOTIDE SEQUENCE [LARGE SCALE GENOMIC DNA]</scope>
    <source>
        <strain evidence="2">SSD2</strain>
    </source>
</reference>
<dbReference type="KEGG" id="this:HZT40_15375"/>
<name>A0A7L6AUE9_9GAMM</name>
<keyword evidence="3" id="KW-1185">Reference proteome</keyword>
<sequence>MHIKHSYFLNTPKPLFHIISVTGLMFANSIAFASGTAPNCPTVFPEFDCYAHYIACATIPAGMTVMLGSPYQGTGHIVPFGSKEIFYLSSEGELNNSGSDPVAVFPF</sequence>
<protein>
    <submittedName>
        <fullName evidence="2">Uncharacterized protein</fullName>
    </submittedName>
</protein>
<organism evidence="2 3">
    <name type="scientific">Candidatus Thiothrix singaporensis</name>
    <dbReference type="NCBI Taxonomy" id="2799669"/>
    <lineage>
        <taxon>Bacteria</taxon>
        <taxon>Pseudomonadati</taxon>
        <taxon>Pseudomonadota</taxon>
        <taxon>Gammaproteobacteria</taxon>
        <taxon>Thiotrichales</taxon>
        <taxon>Thiotrichaceae</taxon>
        <taxon>Thiothrix</taxon>
    </lineage>
</organism>
<dbReference type="Proteomes" id="UP000510621">
    <property type="component" value="Chromosome"/>
</dbReference>
<evidence type="ECO:0000313" key="2">
    <source>
        <dbReference type="EMBL" id="QLQ32734.1"/>
    </source>
</evidence>
<evidence type="ECO:0000313" key="3">
    <source>
        <dbReference type="Proteomes" id="UP000510621"/>
    </source>
</evidence>
<dbReference type="AlphaFoldDB" id="A0A7L6AUE9"/>
<dbReference type="EMBL" id="CP059265">
    <property type="protein sequence ID" value="QLQ32734.1"/>
    <property type="molecule type" value="Genomic_DNA"/>
</dbReference>
<gene>
    <name evidence="2" type="ORF">HZT40_15375</name>
</gene>
<proteinExistence type="predicted"/>
<feature type="signal peptide" evidence="1">
    <location>
        <begin position="1"/>
        <end position="33"/>
    </location>
</feature>
<accession>A0A7L6AUE9</accession>
<feature type="chain" id="PRO_5029511470" evidence="1">
    <location>
        <begin position="34"/>
        <end position="107"/>
    </location>
</feature>
<evidence type="ECO:0000256" key="1">
    <source>
        <dbReference type="SAM" id="SignalP"/>
    </source>
</evidence>
<keyword evidence="1" id="KW-0732">Signal</keyword>